<dbReference type="GO" id="GO:0046872">
    <property type="term" value="F:metal ion binding"/>
    <property type="evidence" value="ECO:0007669"/>
    <property type="project" value="UniProtKB-KW"/>
</dbReference>
<name>A0A9D1W241_9FIRM</name>
<keyword evidence="2" id="KW-0378">Hydrolase</keyword>
<reference evidence="5" key="1">
    <citation type="journal article" date="2021" name="PeerJ">
        <title>Extensive microbial diversity within the chicken gut microbiome revealed by metagenomics and culture.</title>
        <authorList>
            <person name="Gilroy R."/>
            <person name="Ravi A."/>
            <person name="Getino M."/>
            <person name="Pursley I."/>
            <person name="Horton D.L."/>
            <person name="Alikhan N.F."/>
            <person name="Baker D."/>
            <person name="Gharbi K."/>
            <person name="Hall N."/>
            <person name="Watson M."/>
            <person name="Adriaenssens E.M."/>
            <person name="Foster-Nyarko E."/>
            <person name="Jarju S."/>
            <person name="Secka A."/>
            <person name="Antonio M."/>
            <person name="Oren A."/>
            <person name="Chaudhuri R.R."/>
            <person name="La Ragione R."/>
            <person name="Hildebrand F."/>
            <person name="Pallen M.J."/>
        </authorList>
    </citation>
    <scope>NUCLEOTIDE SEQUENCE</scope>
    <source>
        <strain evidence="5">ChiGjej4B4-12881</strain>
    </source>
</reference>
<dbReference type="FunFam" id="3.30.70.360:FF:000014">
    <property type="entry name" value="N-acyl-L-amino acid amidohydrolase"/>
    <property type="match status" value="1"/>
</dbReference>
<dbReference type="Pfam" id="PF07687">
    <property type="entry name" value="M20_dimer"/>
    <property type="match status" value="1"/>
</dbReference>
<dbReference type="NCBIfam" id="TIGR01891">
    <property type="entry name" value="amidohydrolases"/>
    <property type="match status" value="1"/>
</dbReference>
<protein>
    <submittedName>
        <fullName evidence="5">Amidohydrolase</fullName>
    </submittedName>
</protein>
<comment type="cofactor">
    <cofactor evidence="3">
        <name>Mn(2+)</name>
        <dbReference type="ChEBI" id="CHEBI:29035"/>
    </cofactor>
    <text evidence="3">The Mn(2+) ion enhances activity.</text>
</comment>
<organism evidence="5 6">
    <name type="scientific">Candidatus Lachnoclostridium stercoripullorum</name>
    <dbReference type="NCBI Taxonomy" id="2838635"/>
    <lineage>
        <taxon>Bacteria</taxon>
        <taxon>Bacillati</taxon>
        <taxon>Bacillota</taxon>
        <taxon>Clostridia</taxon>
        <taxon>Lachnospirales</taxon>
        <taxon>Lachnospiraceae</taxon>
    </lineage>
</organism>
<keyword evidence="3" id="KW-0464">Manganese</keyword>
<dbReference type="PANTHER" id="PTHR11014:SF63">
    <property type="entry name" value="METALLOPEPTIDASE, PUTATIVE (AFU_ORTHOLOGUE AFUA_6G09600)-RELATED"/>
    <property type="match status" value="1"/>
</dbReference>
<evidence type="ECO:0000313" key="6">
    <source>
        <dbReference type="Proteomes" id="UP000886780"/>
    </source>
</evidence>
<comment type="similarity">
    <text evidence="1">Belongs to the peptidase M20 family.</text>
</comment>
<dbReference type="GO" id="GO:0016787">
    <property type="term" value="F:hydrolase activity"/>
    <property type="evidence" value="ECO:0007669"/>
    <property type="project" value="UniProtKB-KW"/>
</dbReference>
<proteinExistence type="inferred from homology"/>
<dbReference type="PIRSF" id="PIRSF005962">
    <property type="entry name" value="Pept_M20D_amidohydro"/>
    <property type="match status" value="1"/>
</dbReference>
<dbReference type="InterPro" id="IPR002933">
    <property type="entry name" value="Peptidase_M20"/>
</dbReference>
<dbReference type="Gene3D" id="3.30.70.360">
    <property type="match status" value="1"/>
</dbReference>
<feature type="binding site" evidence="3">
    <location>
        <position position="106"/>
    </location>
    <ligand>
        <name>Mn(2+)</name>
        <dbReference type="ChEBI" id="CHEBI:29035"/>
        <label>2</label>
    </ligand>
</feature>
<dbReference type="SUPFAM" id="SSF53187">
    <property type="entry name" value="Zn-dependent exopeptidases"/>
    <property type="match status" value="1"/>
</dbReference>
<accession>A0A9D1W241</accession>
<dbReference type="InterPro" id="IPR036264">
    <property type="entry name" value="Bact_exopeptidase_dim_dom"/>
</dbReference>
<comment type="caution">
    <text evidence="5">The sequence shown here is derived from an EMBL/GenBank/DDBJ whole genome shotgun (WGS) entry which is preliminary data.</text>
</comment>
<dbReference type="EMBL" id="DXEU01000023">
    <property type="protein sequence ID" value="HIX51396.1"/>
    <property type="molecule type" value="Genomic_DNA"/>
</dbReference>
<dbReference type="PANTHER" id="PTHR11014">
    <property type="entry name" value="PEPTIDASE M20 FAMILY MEMBER"/>
    <property type="match status" value="1"/>
</dbReference>
<dbReference type="Gene3D" id="3.40.630.10">
    <property type="entry name" value="Zn peptidases"/>
    <property type="match status" value="1"/>
</dbReference>
<dbReference type="CDD" id="cd08019">
    <property type="entry name" value="M20_Acy1-like"/>
    <property type="match status" value="1"/>
</dbReference>
<dbReference type="AlphaFoldDB" id="A0A9D1W241"/>
<evidence type="ECO:0000313" key="5">
    <source>
        <dbReference type="EMBL" id="HIX51396.1"/>
    </source>
</evidence>
<dbReference type="Proteomes" id="UP000886780">
    <property type="component" value="Unassembled WGS sequence"/>
</dbReference>
<keyword evidence="3" id="KW-0479">Metal-binding</keyword>
<feature type="domain" description="Peptidase M20 dimerisation" evidence="4">
    <location>
        <begin position="187"/>
        <end position="282"/>
    </location>
</feature>
<evidence type="ECO:0000256" key="1">
    <source>
        <dbReference type="ARBA" id="ARBA00006153"/>
    </source>
</evidence>
<feature type="binding site" evidence="3">
    <location>
        <position position="140"/>
    </location>
    <ligand>
        <name>Mn(2+)</name>
        <dbReference type="ChEBI" id="CHEBI:29035"/>
        <label>2</label>
    </ligand>
</feature>
<gene>
    <name evidence="5" type="ORF">IAA28_01170</name>
</gene>
<dbReference type="SUPFAM" id="SSF55031">
    <property type="entry name" value="Bacterial exopeptidase dimerisation domain"/>
    <property type="match status" value="1"/>
</dbReference>
<dbReference type="InterPro" id="IPR011650">
    <property type="entry name" value="Peptidase_M20_dimer"/>
</dbReference>
<feature type="binding site" evidence="3">
    <location>
        <position position="164"/>
    </location>
    <ligand>
        <name>Mn(2+)</name>
        <dbReference type="ChEBI" id="CHEBI:29035"/>
        <label>2</label>
    </ligand>
</feature>
<sequence>MNFREMAEQNEQWIIEQRRFFHQYPELSFEEHNTTKEIGKRLEEMGLKPHCYEDYPGLWVMIEGGKAEAGAKTVALRADIDALPVEEHTGLEFCSRNPGVMHACGHDCHIAMLLGGVKMLLEKREELRGNVKVIFQAAEETCYGARYYIEHGFLDDVDAIYGAHIWGDFDAPYMSFEAGPRMASADNFTIEVEGISAHGSAPHQGVDAILAAAHIITEVQSIVSRMNDPLNPLVVTIGEIHGGQRFNIIANKVVMEGTTRTHSAEMRGKTEGLLRNIVEHVAESFGAKATLKFDYYPGPVVNSHEDLNRIAEGAAVKMYGEGCLKHLEKMMGSEDFAMYMEKVPGVFGFIGSRNEKLGYTAKNHNDHYTVDESVLKMGAAMYAQFAYDYLEEKAEG</sequence>
<feature type="binding site" evidence="3">
    <location>
        <position position="364"/>
    </location>
    <ligand>
        <name>Mn(2+)</name>
        <dbReference type="ChEBI" id="CHEBI:29035"/>
        <label>2</label>
    </ligand>
</feature>
<feature type="binding site" evidence="3">
    <location>
        <position position="104"/>
    </location>
    <ligand>
        <name>Mn(2+)</name>
        <dbReference type="ChEBI" id="CHEBI:29035"/>
        <label>2</label>
    </ligand>
</feature>
<evidence type="ECO:0000259" key="4">
    <source>
        <dbReference type="Pfam" id="PF07687"/>
    </source>
</evidence>
<reference evidence="5" key="2">
    <citation type="submission" date="2021-04" db="EMBL/GenBank/DDBJ databases">
        <authorList>
            <person name="Gilroy R."/>
        </authorList>
    </citation>
    <scope>NUCLEOTIDE SEQUENCE</scope>
    <source>
        <strain evidence="5">ChiGjej4B4-12881</strain>
    </source>
</reference>
<evidence type="ECO:0000256" key="3">
    <source>
        <dbReference type="PIRSR" id="PIRSR005962-1"/>
    </source>
</evidence>
<dbReference type="InterPro" id="IPR017439">
    <property type="entry name" value="Amidohydrolase"/>
</dbReference>
<evidence type="ECO:0000256" key="2">
    <source>
        <dbReference type="ARBA" id="ARBA00022801"/>
    </source>
</evidence>
<dbReference type="Pfam" id="PF01546">
    <property type="entry name" value="Peptidase_M20"/>
    <property type="match status" value="1"/>
</dbReference>